<feature type="region of interest" description="Disordered" evidence="2">
    <location>
        <begin position="901"/>
        <end position="924"/>
    </location>
</feature>
<dbReference type="Gene3D" id="3.80.10.10">
    <property type="entry name" value="Ribonuclease Inhibitor"/>
    <property type="match status" value="1"/>
</dbReference>
<name>A0A8T1IKM0_9STRA</name>
<comment type="caution">
    <text evidence="3">The sequence shown here is derived from an EMBL/GenBank/DDBJ whole genome shotgun (WGS) entry which is preliminary data.</text>
</comment>
<dbReference type="VEuPathDB" id="FungiDB:PC110_g15183"/>
<evidence type="ECO:0000256" key="1">
    <source>
        <dbReference type="SAM" id="Coils"/>
    </source>
</evidence>
<feature type="region of interest" description="Disordered" evidence="2">
    <location>
        <begin position="376"/>
        <end position="395"/>
    </location>
</feature>
<reference evidence="3" key="1">
    <citation type="submission" date="2018-05" db="EMBL/GenBank/DDBJ databases">
        <title>Effector identification in a new, highly contiguous assembly of the strawberry crown rot pathogen Phytophthora cactorum.</title>
        <authorList>
            <person name="Armitage A.D."/>
            <person name="Nellist C.F."/>
            <person name="Bates H."/>
            <person name="Vickerstaff R.J."/>
            <person name="Harrison R.J."/>
        </authorList>
    </citation>
    <scope>NUCLEOTIDE SEQUENCE</scope>
    <source>
        <strain evidence="3">P421</strain>
    </source>
</reference>
<accession>A0A8T1IKM0</accession>
<evidence type="ECO:0000313" key="4">
    <source>
        <dbReference type="Proteomes" id="UP000760860"/>
    </source>
</evidence>
<evidence type="ECO:0000313" key="3">
    <source>
        <dbReference type="EMBL" id="KAG3224821.1"/>
    </source>
</evidence>
<evidence type="ECO:0000256" key="2">
    <source>
        <dbReference type="SAM" id="MobiDB-lite"/>
    </source>
</evidence>
<protein>
    <submittedName>
        <fullName evidence="3">Uncharacterized protein</fullName>
    </submittedName>
</protein>
<dbReference type="SUPFAM" id="SSF52047">
    <property type="entry name" value="RNI-like"/>
    <property type="match status" value="1"/>
</dbReference>
<dbReference type="InterPro" id="IPR032675">
    <property type="entry name" value="LRR_dom_sf"/>
</dbReference>
<dbReference type="EMBL" id="RCMV01000100">
    <property type="protein sequence ID" value="KAG3224821.1"/>
    <property type="molecule type" value="Genomic_DNA"/>
</dbReference>
<sequence>MDPAEYSRSNQNDLVSSLDLLEEEVLREASKHGPQWNRDKHLLVEGEPAVTVPRELSRISPRKPKLMSKASTRRRYSKSRGRDRSANNAEEEEASRRQLQLENERLHHEIAHWQREVAHARDEKLELEASFRRLDQEIGSGYHLAERKEKELRIAELVTKNQKMSQLLEKDLQSQEEQRRAHTELQGEHRKLTEHVTLLNQVLDTVETKHTELSSSHNTLLASYEAAQNTIETLQNEIHVLQDKLATSDTHVQLVTEYENKIQQWERFCRELEQKCEHKTHKLKQTQKIATATQQEAQRALDRQEELEQEVRNAHDQVIQTNAAMRTMEAKLETNLKTGGSQESLLRRIRQLEGELQQMNRANAELMQTCNQLLSSQRRPGSGKVSHTARNGQAMASQVAKLTTRITSLTDKLISTEEARDRKGRSLDILMHAFPFLLRRLDAMQDQLAAAVESNDIIQSALEQMQDPPKADHVNMSGSMYLHLARDKYLLEAPYPLELLANQTGAQVLSRHPESTTRAKTKKFSPFRVTCSALKPKDNQQDESEDQMDQLVTLSAVSNDTSGASYLNRSKINAFLEVIQCSAARKKFKTLVIGKLAECLHKLRELAHRSASEAATQQASIQMLQREVIELQYRLKNYHNDDKNDQARGSMAAKDSYKTRQFLLKMVDVYAEKQHENDHRQMTFVTQPLSSDMLITKTHNENYSSSDDRLLLPESQLKDDEVGQLLLKILVSGVSFREINLDSNNLSDVGAQHVADFLEKSLTSVRVLSLVGNKRITRRGIELIKGGLLRNQRVQRVSEDEREVEDRIILRGLAIGRDFDVSGNATEVLRVILSIVSKNEEIGAALTTATPEAVDAMTEKLRQLGFRYNIRPASASSRPRSAPYNTKKRIELHPRSTSAVNFSRRASAPTNFNRKSRVASSSEASTRRSAAPEIFCGWEPFVIPPFSRIRRRLPCTARTPRFAATVYWPLRASPSVAVAPLPLLSDLRELELPPFDGVFSSWGQFAKHFQRYQEETQQHHQKRSTVSIQDRNTRRRSQDARMLIFGTKLSFSTLSTSFAHTDGSSTQEDKERERITTFVRSSKAERDNFIHDMVVSSKMHVGTDLESGIWNLFLEPFPDAAFKVNSPGSRQVVTTLIEGGSRKKKILRYLTVASGKPVLRMMWIISLLRCEGKHTRPRMSFSNSFVISVKDLETLSTLSGIRLLRSHPVPPPYCVHEARDA</sequence>
<keyword evidence="1" id="KW-0175">Coiled coil</keyword>
<feature type="coiled-coil region" evidence="1">
    <location>
        <begin position="217"/>
        <end position="376"/>
    </location>
</feature>
<feature type="region of interest" description="Disordered" evidence="2">
    <location>
        <begin position="1014"/>
        <end position="1035"/>
    </location>
</feature>
<feature type="region of interest" description="Disordered" evidence="2">
    <location>
        <begin position="59"/>
        <end position="97"/>
    </location>
</feature>
<feature type="compositionally biased region" description="Basic residues" evidence="2">
    <location>
        <begin position="60"/>
        <end position="79"/>
    </location>
</feature>
<proteinExistence type="predicted"/>
<dbReference type="Proteomes" id="UP000760860">
    <property type="component" value="Unassembled WGS sequence"/>
</dbReference>
<organism evidence="3 4">
    <name type="scientific">Phytophthora cactorum</name>
    <dbReference type="NCBI Taxonomy" id="29920"/>
    <lineage>
        <taxon>Eukaryota</taxon>
        <taxon>Sar</taxon>
        <taxon>Stramenopiles</taxon>
        <taxon>Oomycota</taxon>
        <taxon>Peronosporomycetes</taxon>
        <taxon>Peronosporales</taxon>
        <taxon>Peronosporaceae</taxon>
        <taxon>Phytophthora</taxon>
    </lineage>
</organism>
<gene>
    <name evidence="3" type="ORF">PC129_g4537</name>
</gene>
<dbReference type="AlphaFoldDB" id="A0A8T1IKM0"/>